<comment type="similarity">
    <text evidence="1">Belongs to the plant rapid alkalinization factor (RALF) family.</text>
</comment>
<dbReference type="Pfam" id="PF05498">
    <property type="entry name" value="RALF"/>
    <property type="match status" value="1"/>
</dbReference>
<dbReference type="eggNOG" id="ENOG502R6FK">
    <property type="taxonomic scope" value="Eukaryota"/>
</dbReference>
<reference evidence="9" key="1">
    <citation type="submission" date="2025-08" db="UniProtKB">
        <authorList>
            <consortium name="RefSeq"/>
        </authorList>
    </citation>
    <scope>IDENTIFICATION</scope>
</reference>
<dbReference type="Proteomes" id="UP000189703">
    <property type="component" value="Unplaced"/>
</dbReference>
<evidence type="ECO:0000313" key="9">
    <source>
        <dbReference type="RefSeq" id="XP_010247580.1"/>
    </source>
</evidence>
<evidence type="ECO:0000256" key="6">
    <source>
        <dbReference type="SAM" id="MobiDB-lite"/>
    </source>
</evidence>
<evidence type="ECO:0000256" key="7">
    <source>
        <dbReference type="SAM" id="SignalP"/>
    </source>
</evidence>
<accession>A0A1U7Z5I9</accession>
<dbReference type="GO" id="GO:0005179">
    <property type="term" value="F:hormone activity"/>
    <property type="evidence" value="ECO:0007669"/>
    <property type="project" value="UniProtKB-KW"/>
</dbReference>
<feature type="chain" id="PRO_5043332679" evidence="7">
    <location>
        <begin position="28"/>
        <end position="74"/>
    </location>
</feature>
<evidence type="ECO:0000256" key="3">
    <source>
        <dbReference type="ARBA" id="ARBA00022729"/>
    </source>
</evidence>
<dbReference type="InterPro" id="IPR008801">
    <property type="entry name" value="RALF"/>
</dbReference>
<feature type="compositionally biased region" description="Pro residues" evidence="6">
    <location>
        <begin position="40"/>
        <end position="54"/>
    </location>
</feature>
<name>A0A1U7Z5I9_NELNU</name>
<gene>
    <name evidence="9" type="primary">LOC104590564</name>
</gene>
<evidence type="ECO:0000256" key="1">
    <source>
        <dbReference type="ARBA" id="ARBA00009178"/>
    </source>
</evidence>
<protein>
    <submittedName>
        <fullName evidence="9">Protein RALF-like 12</fullName>
    </submittedName>
</protein>
<dbReference type="KEGG" id="nnu:104590564"/>
<keyword evidence="3 7" id="KW-0732">Signal</keyword>
<feature type="region of interest" description="Disordered" evidence="6">
    <location>
        <begin position="40"/>
        <end position="61"/>
    </location>
</feature>
<dbReference type="RefSeq" id="XP_010247580.1">
    <property type="nucleotide sequence ID" value="XM_010249278.1"/>
</dbReference>
<dbReference type="PANTHER" id="PTHR34270">
    <property type="entry name" value="PROTEIN RALF-LIKE 15-RELATED"/>
    <property type="match status" value="1"/>
</dbReference>
<organism evidence="8 9">
    <name type="scientific">Nelumbo nucifera</name>
    <name type="common">Sacred lotus</name>
    <dbReference type="NCBI Taxonomy" id="4432"/>
    <lineage>
        <taxon>Eukaryota</taxon>
        <taxon>Viridiplantae</taxon>
        <taxon>Streptophyta</taxon>
        <taxon>Embryophyta</taxon>
        <taxon>Tracheophyta</taxon>
        <taxon>Spermatophyta</taxon>
        <taxon>Magnoliopsida</taxon>
        <taxon>Proteales</taxon>
        <taxon>Nelumbonaceae</taxon>
        <taxon>Nelumbo</taxon>
    </lineage>
</organism>
<evidence type="ECO:0000256" key="5">
    <source>
        <dbReference type="ARBA" id="ARBA00037228"/>
    </source>
</evidence>
<proteinExistence type="inferred from homology"/>
<dbReference type="GeneID" id="104590564"/>
<evidence type="ECO:0000256" key="2">
    <source>
        <dbReference type="ARBA" id="ARBA00022702"/>
    </source>
</evidence>
<comment type="function">
    <text evidence="5">Cell signaling peptide that may regulate plant stress, growth, and development. Mediates a rapid alkalinization of extracellular space by mediating a transient increase in the cytoplasmic Ca(2+) concentration leading to a calcium-dependent signaling events through a cell surface receptor and a concomitant activation of some intracellular mitogen-activated protein kinases.</text>
</comment>
<evidence type="ECO:0000256" key="4">
    <source>
        <dbReference type="ARBA" id="ARBA00023157"/>
    </source>
</evidence>
<dbReference type="OrthoDB" id="1921542at2759"/>
<feature type="signal peptide" evidence="7">
    <location>
        <begin position="1"/>
        <end position="27"/>
    </location>
</feature>
<keyword evidence="2" id="KW-0372">Hormone</keyword>
<sequence>MEMSRVKACMLLVFLISTMWMNEQVEAKLLNIDPCKGPNPPPHCLPPGTDPKSPPQQANTYNRGCSKIFRCRGN</sequence>
<dbReference type="AlphaFoldDB" id="A0A1U7Z5I9"/>
<keyword evidence="8" id="KW-1185">Reference proteome</keyword>
<dbReference type="PANTHER" id="PTHR34270:SF5">
    <property type="entry name" value="PROTEIN RALF-LIKE 10-RELATED"/>
    <property type="match status" value="1"/>
</dbReference>
<evidence type="ECO:0000313" key="8">
    <source>
        <dbReference type="Proteomes" id="UP000189703"/>
    </source>
</evidence>
<keyword evidence="4" id="KW-1015">Disulfide bond</keyword>